<dbReference type="EMBL" id="MG011690">
    <property type="protein sequence ID" value="AVK76673.1"/>
    <property type="molecule type" value="Genomic_DNA"/>
</dbReference>
<gene>
    <name evidence="1" type="ORF">pneo_cds_1066</name>
</gene>
<sequence>MTCRLWRAVVSSPSEADRRRIVATISAMLIDSPRATDDAAARMAIGAAICASAIADLFAASDNDSALETLTAQLAPSADVAAWRWRFVDAMAASGLDRHFDRALTLSDRESVRVCFATGERTINSYSAFTT</sequence>
<dbReference type="RefSeq" id="YP_009482676.1">
    <property type="nucleotide sequence ID" value="NC_037666.1"/>
</dbReference>
<proteinExistence type="predicted"/>
<dbReference type="Proteomes" id="UP000249287">
    <property type="component" value="Segment"/>
</dbReference>
<dbReference type="KEGG" id="vg:36842314"/>
<organism evidence="1">
    <name type="scientific">Pandoravirus neocaledonia</name>
    <dbReference type="NCBI Taxonomy" id="2107708"/>
    <lineage>
        <taxon>Viruses</taxon>
        <taxon>Pandoravirus</taxon>
    </lineage>
</organism>
<reference evidence="1" key="1">
    <citation type="journal article" date="2018" name="Nat. Commun.">
        <title>Diversity and evolution of the emerging Pandoraviridae family.</title>
        <authorList>
            <person name="Legendre M."/>
            <person name="Fabre E."/>
            <person name="Poirot O."/>
            <person name="Jeudy S."/>
            <person name="Lartigue A."/>
            <person name="Alempic J.M."/>
            <person name="Beucher L."/>
            <person name="Philippe N."/>
            <person name="Bertaux L."/>
            <person name="Christo-Foroux E."/>
            <person name="Labadie K."/>
            <person name="Coute Y."/>
            <person name="Abergel C."/>
            <person name="Claverie J.M."/>
        </authorList>
    </citation>
    <scope>NUCLEOTIDE SEQUENCE [LARGE SCALE GENOMIC DNA]</scope>
    <source>
        <strain evidence="1">Neocaledonia</strain>
    </source>
</reference>
<protein>
    <submittedName>
        <fullName evidence="1">Uncharacterized protein</fullName>
    </submittedName>
</protein>
<accession>A0A2U7UE13</accession>
<evidence type="ECO:0000313" key="1">
    <source>
        <dbReference type="EMBL" id="AVK76673.1"/>
    </source>
</evidence>
<name>A0A2U7UE13_9VIRU</name>
<dbReference type="GeneID" id="36842314"/>